<dbReference type="EMBL" id="JAAGOA010000003">
    <property type="protein sequence ID" value="NED99554.1"/>
    <property type="molecule type" value="Genomic_DNA"/>
</dbReference>
<dbReference type="Proteomes" id="UP000475214">
    <property type="component" value="Unassembled WGS sequence"/>
</dbReference>
<dbReference type="InterPro" id="IPR006102">
    <property type="entry name" value="Ig-like_GH2"/>
</dbReference>
<accession>A0A6L9S276</accession>
<dbReference type="SUPFAM" id="SSF51445">
    <property type="entry name" value="(Trans)glycosidases"/>
    <property type="match status" value="1"/>
</dbReference>
<dbReference type="InterPro" id="IPR036156">
    <property type="entry name" value="Beta-gal/glucu_dom_sf"/>
</dbReference>
<evidence type="ECO:0000256" key="1">
    <source>
        <dbReference type="ARBA" id="ARBA00007401"/>
    </source>
</evidence>
<keyword evidence="6" id="KW-1185">Reference proteome</keyword>
<name>A0A6L9S276_9ACTN</name>
<organism evidence="5 6">
    <name type="scientific">Phytoactinopolyspora halotolerans</name>
    <dbReference type="NCBI Taxonomy" id="1981512"/>
    <lineage>
        <taxon>Bacteria</taxon>
        <taxon>Bacillati</taxon>
        <taxon>Actinomycetota</taxon>
        <taxon>Actinomycetes</taxon>
        <taxon>Jiangellales</taxon>
        <taxon>Jiangellaceae</taxon>
        <taxon>Phytoactinopolyspora</taxon>
    </lineage>
</organism>
<dbReference type="InterPro" id="IPR006104">
    <property type="entry name" value="Glyco_hydro_2_N"/>
</dbReference>
<dbReference type="GO" id="GO:0005975">
    <property type="term" value="P:carbohydrate metabolic process"/>
    <property type="evidence" value="ECO:0007669"/>
    <property type="project" value="InterPro"/>
</dbReference>
<dbReference type="InterPro" id="IPR051913">
    <property type="entry name" value="GH2_Domain-Containing"/>
</dbReference>
<proteinExistence type="inferred from homology"/>
<comment type="similarity">
    <text evidence="1">Belongs to the glycosyl hydrolase 2 family.</text>
</comment>
<feature type="domain" description="Glycoside hydrolase family 2 immunoglobulin-like beta-sandwich" evidence="2">
    <location>
        <begin position="185"/>
        <end position="292"/>
    </location>
</feature>
<dbReference type="Gene3D" id="2.60.120.260">
    <property type="entry name" value="Galactose-binding domain-like"/>
    <property type="match status" value="1"/>
</dbReference>
<dbReference type="Gene3D" id="3.20.20.80">
    <property type="entry name" value="Glycosidases"/>
    <property type="match status" value="1"/>
</dbReference>
<feature type="domain" description="Glycosyl hydrolases family 2 sugar binding" evidence="4">
    <location>
        <begin position="20"/>
        <end position="130"/>
    </location>
</feature>
<feature type="domain" description="Glycoside hydrolase family 2 catalytic" evidence="3">
    <location>
        <begin position="294"/>
        <end position="458"/>
    </location>
</feature>
<evidence type="ECO:0000259" key="2">
    <source>
        <dbReference type="Pfam" id="PF00703"/>
    </source>
</evidence>
<dbReference type="InterPro" id="IPR006103">
    <property type="entry name" value="Glyco_hydro_2_cat"/>
</dbReference>
<protein>
    <submittedName>
        <fullName evidence="5">Glycoside hydrolase family 2</fullName>
    </submittedName>
</protein>
<sequence length="633" mass="71021">MVTEETPHPRPLLRRPRWTDLNGTWRFAFDDTDQGIAQRWFDSPDGVFDRTIEVPYPPESKLSGVADTSFHPVLWYERTFVAEIRADERLLLHFGAVDYRATVWVNGHKAGEHEGGHTPFTLDITEVVDLSTEWQTLVVRAEDEPTDTGQPRGKQTWNAEPSGIWYDRTSGIWQTVWLEPVPAVHIDQVVTGLAAADGAVDVEIVIDGVRDATGTVDVTLTLDGELHATCTVPVRSSQARCIVYARLFLPSLLNDHRPPILWTPESPTLFDVDVRLSTEAGTDEVTSYAGLREVSIADGAFRLNDRPYYLRMVLEQGFWPESHLAAPNDDALRREVELIKELGFTGVRIHQKVEDPRFLYWCDRLGLLVWGEMANAQMFSGEAADRFTREWLEVVDRDRGHPSVVTWVPLNESWGVPKIGTSARQQHYARGLYHLTKAIDPTRPVIANDGWEHTETDILGIHDYAPDGAGLRSRFGDADAVRRTLAGVGPAGRKLMLDHTNSQSNNGANGDGYSDVDGRPLVITEYGGLSYTPTSGQRWYGYRAVDSAEEFKRTFEDLTDALLQSPQVAGFCYTQLTDTMQERNGLLTEDREPKLPVEVIRDIVRRPSSAFPQELVDAHRRRAREAAEEGGPA</sequence>
<dbReference type="PANTHER" id="PTHR42732:SF3">
    <property type="entry name" value="HYDROLASE"/>
    <property type="match status" value="1"/>
</dbReference>
<dbReference type="AlphaFoldDB" id="A0A6L9S276"/>
<dbReference type="Pfam" id="PF00703">
    <property type="entry name" value="Glyco_hydro_2"/>
    <property type="match status" value="1"/>
</dbReference>
<dbReference type="Pfam" id="PF02837">
    <property type="entry name" value="Glyco_hydro_2_N"/>
    <property type="match status" value="1"/>
</dbReference>
<dbReference type="GO" id="GO:0004553">
    <property type="term" value="F:hydrolase activity, hydrolyzing O-glycosyl compounds"/>
    <property type="evidence" value="ECO:0007669"/>
    <property type="project" value="InterPro"/>
</dbReference>
<evidence type="ECO:0000313" key="6">
    <source>
        <dbReference type="Proteomes" id="UP000475214"/>
    </source>
</evidence>
<evidence type="ECO:0000259" key="3">
    <source>
        <dbReference type="Pfam" id="PF02836"/>
    </source>
</evidence>
<evidence type="ECO:0000313" key="5">
    <source>
        <dbReference type="EMBL" id="NED99554.1"/>
    </source>
</evidence>
<keyword evidence="5" id="KW-0378">Hydrolase</keyword>
<dbReference type="PANTHER" id="PTHR42732">
    <property type="entry name" value="BETA-GALACTOSIDASE"/>
    <property type="match status" value="1"/>
</dbReference>
<gene>
    <name evidence="5" type="ORF">G1H10_05180</name>
</gene>
<dbReference type="InterPro" id="IPR017853">
    <property type="entry name" value="GH"/>
</dbReference>
<dbReference type="SUPFAM" id="SSF49303">
    <property type="entry name" value="beta-Galactosidase/glucuronidase domain"/>
    <property type="match status" value="1"/>
</dbReference>
<dbReference type="Pfam" id="PF02836">
    <property type="entry name" value="Glyco_hydro_2_C"/>
    <property type="match status" value="1"/>
</dbReference>
<comment type="caution">
    <text evidence="5">The sequence shown here is derived from an EMBL/GenBank/DDBJ whole genome shotgun (WGS) entry which is preliminary data.</text>
</comment>
<dbReference type="SUPFAM" id="SSF49785">
    <property type="entry name" value="Galactose-binding domain-like"/>
    <property type="match status" value="1"/>
</dbReference>
<reference evidence="5 6" key="1">
    <citation type="submission" date="2020-02" db="EMBL/GenBank/DDBJ databases">
        <authorList>
            <person name="Li X.-J."/>
            <person name="Han X.-M."/>
        </authorList>
    </citation>
    <scope>NUCLEOTIDE SEQUENCE [LARGE SCALE GENOMIC DNA]</scope>
    <source>
        <strain evidence="5 6">CCTCC AB 2017055</strain>
    </source>
</reference>
<evidence type="ECO:0000259" key="4">
    <source>
        <dbReference type="Pfam" id="PF02837"/>
    </source>
</evidence>
<dbReference type="InterPro" id="IPR008979">
    <property type="entry name" value="Galactose-bd-like_sf"/>
</dbReference>